<gene>
    <name evidence="1" type="ORF">LCGC14_1908680</name>
</gene>
<name>A0A0F9FUT6_9ZZZZ</name>
<comment type="caution">
    <text evidence="1">The sequence shown here is derived from an EMBL/GenBank/DDBJ whole genome shotgun (WGS) entry which is preliminary data.</text>
</comment>
<sequence>MKHTYIRGLTITRWPDASGTNLADKQQPVIQVEGQGFDVLLGRWSTLCLPEETIQADQATDAQIAEALLSDESIFD</sequence>
<accession>A0A0F9FUT6</accession>
<evidence type="ECO:0000313" key="1">
    <source>
        <dbReference type="EMBL" id="KKL90033.1"/>
    </source>
</evidence>
<reference evidence="1" key="1">
    <citation type="journal article" date="2015" name="Nature">
        <title>Complex archaea that bridge the gap between prokaryotes and eukaryotes.</title>
        <authorList>
            <person name="Spang A."/>
            <person name="Saw J.H."/>
            <person name="Jorgensen S.L."/>
            <person name="Zaremba-Niedzwiedzka K."/>
            <person name="Martijn J."/>
            <person name="Lind A.E."/>
            <person name="van Eijk R."/>
            <person name="Schleper C."/>
            <person name="Guy L."/>
            <person name="Ettema T.J."/>
        </authorList>
    </citation>
    <scope>NUCLEOTIDE SEQUENCE</scope>
</reference>
<dbReference type="AlphaFoldDB" id="A0A0F9FUT6"/>
<protein>
    <submittedName>
        <fullName evidence="1">Uncharacterized protein</fullName>
    </submittedName>
</protein>
<organism evidence="1">
    <name type="scientific">marine sediment metagenome</name>
    <dbReference type="NCBI Taxonomy" id="412755"/>
    <lineage>
        <taxon>unclassified sequences</taxon>
        <taxon>metagenomes</taxon>
        <taxon>ecological metagenomes</taxon>
    </lineage>
</organism>
<proteinExistence type="predicted"/>
<dbReference type="EMBL" id="LAZR01020123">
    <property type="protein sequence ID" value="KKL90033.1"/>
    <property type="molecule type" value="Genomic_DNA"/>
</dbReference>